<evidence type="ECO:0000313" key="3">
    <source>
        <dbReference type="EMBL" id="HIV85351.1"/>
    </source>
</evidence>
<proteinExistence type="predicted"/>
<reference evidence="3" key="2">
    <citation type="submission" date="2021-04" db="EMBL/GenBank/DDBJ databases">
        <authorList>
            <person name="Gilroy R."/>
        </authorList>
    </citation>
    <scope>NUCLEOTIDE SEQUENCE</scope>
    <source>
        <strain evidence="3">5790</strain>
    </source>
</reference>
<evidence type="ECO:0008006" key="5">
    <source>
        <dbReference type="Google" id="ProtNLM"/>
    </source>
</evidence>
<accession>A0A9D1TLB3</accession>
<sequence length="302" mass="33625">MPTRQRESRRRQPSVPKRQSYRNNNSAVSSRASQKSNAEAAVQRGEAYLRYRSRQSDLSGNIQTGYRTQSPANYQSTRSSLYSSMNMQTGYRAQSPANYQSTRSSLYSNTNMQTGYRAQSPANYQSTRSGLYSNTNMQTGYRAPSPANYQSTRSGLYSNTYTGYTEPAARPQADTAGAAEAAGIRTVRRLTPAERALNKRKVKARMAFIAGVVVVFLMCAVMLYRQTAIFGKNQEIEALTDEYNNILVTNEEIQANIDRSIELGNLESVAKNELGMVSPDSSQIFYVDMGARDEVVKDSSSK</sequence>
<comment type="caution">
    <text evidence="3">The sequence shown here is derived from an EMBL/GenBank/DDBJ whole genome shotgun (WGS) entry which is preliminary data.</text>
</comment>
<feature type="transmembrane region" description="Helical" evidence="2">
    <location>
        <begin position="204"/>
        <end position="224"/>
    </location>
</feature>
<keyword evidence="2" id="KW-0812">Transmembrane</keyword>
<evidence type="ECO:0000313" key="4">
    <source>
        <dbReference type="Proteomes" id="UP000824162"/>
    </source>
</evidence>
<reference evidence="3" key="1">
    <citation type="journal article" date="2021" name="PeerJ">
        <title>Extensive microbial diversity within the chicken gut microbiome revealed by metagenomics and culture.</title>
        <authorList>
            <person name="Gilroy R."/>
            <person name="Ravi A."/>
            <person name="Getino M."/>
            <person name="Pursley I."/>
            <person name="Horton D.L."/>
            <person name="Alikhan N.F."/>
            <person name="Baker D."/>
            <person name="Gharbi K."/>
            <person name="Hall N."/>
            <person name="Watson M."/>
            <person name="Adriaenssens E.M."/>
            <person name="Foster-Nyarko E."/>
            <person name="Jarju S."/>
            <person name="Secka A."/>
            <person name="Antonio M."/>
            <person name="Oren A."/>
            <person name="Chaudhuri R.R."/>
            <person name="La Ragione R."/>
            <person name="Hildebrand F."/>
            <person name="Pallen M.J."/>
        </authorList>
    </citation>
    <scope>NUCLEOTIDE SEQUENCE</scope>
    <source>
        <strain evidence="3">5790</strain>
    </source>
</reference>
<feature type="compositionally biased region" description="Low complexity" evidence="1">
    <location>
        <begin position="21"/>
        <end position="33"/>
    </location>
</feature>
<organism evidence="3 4">
    <name type="scientific">Candidatus Monoglobus merdigallinarum</name>
    <dbReference type="NCBI Taxonomy" id="2838698"/>
    <lineage>
        <taxon>Bacteria</taxon>
        <taxon>Bacillati</taxon>
        <taxon>Bacillota</taxon>
        <taxon>Clostridia</taxon>
        <taxon>Monoglobales</taxon>
        <taxon>Monoglobaceae</taxon>
        <taxon>Monoglobus</taxon>
    </lineage>
</organism>
<dbReference type="Proteomes" id="UP000824162">
    <property type="component" value="Unassembled WGS sequence"/>
</dbReference>
<feature type="region of interest" description="Disordered" evidence="1">
    <location>
        <begin position="1"/>
        <end position="41"/>
    </location>
</feature>
<protein>
    <recommendedName>
        <fullName evidence="5">Cell division protein FtsL</fullName>
    </recommendedName>
</protein>
<evidence type="ECO:0000256" key="2">
    <source>
        <dbReference type="SAM" id="Phobius"/>
    </source>
</evidence>
<dbReference type="EMBL" id="DXIJ01000017">
    <property type="protein sequence ID" value="HIV85351.1"/>
    <property type="molecule type" value="Genomic_DNA"/>
</dbReference>
<evidence type="ECO:0000256" key="1">
    <source>
        <dbReference type="SAM" id="MobiDB-lite"/>
    </source>
</evidence>
<name>A0A9D1TLB3_9FIRM</name>
<gene>
    <name evidence="3" type="ORF">H9900_00905</name>
</gene>
<keyword evidence="2" id="KW-1133">Transmembrane helix</keyword>
<keyword evidence="2" id="KW-0472">Membrane</keyword>
<dbReference type="AlphaFoldDB" id="A0A9D1TLB3"/>